<evidence type="ECO:0008006" key="3">
    <source>
        <dbReference type="Google" id="ProtNLM"/>
    </source>
</evidence>
<reference evidence="1" key="1">
    <citation type="submission" date="2023-08" db="EMBL/GenBank/DDBJ databases">
        <title>Draft sequence of the Babesia gibsoni genome.</title>
        <authorList>
            <person name="Yamagishi J.Y."/>
            <person name="Xuan X.X."/>
        </authorList>
    </citation>
    <scope>NUCLEOTIDE SEQUENCE</scope>
    <source>
        <strain evidence="1">Azabu</strain>
    </source>
</reference>
<evidence type="ECO:0000313" key="2">
    <source>
        <dbReference type="Proteomes" id="UP001230268"/>
    </source>
</evidence>
<dbReference type="EMBL" id="JAVEPI010000002">
    <property type="protein sequence ID" value="KAK1443440.1"/>
    <property type="molecule type" value="Genomic_DNA"/>
</dbReference>
<dbReference type="Proteomes" id="UP001230268">
    <property type="component" value="Unassembled WGS sequence"/>
</dbReference>
<dbReference type="GO" id="GO:0035770">
    <property type="term" value="C:ribonucleoprotein granule"/>
    <property type="evidence" value="ECO:0007669"/>
    <property type="project" value="TreeGrafter"/>
</dbReference>
<protein>
    <recommendedName>
        <fullName evidence="3">RAP domain-containing protein</fullName>
    </recommendedName>
</protein>
<accession>A0AAD8LSX2</accession>
<sequence length="660" mass="75109">MATTSSVTSVMATDVGRFVMRVSQTAKHGNTDVKLWRSYSRDIVDNIQSLDYKQAVQLLGTYSYMRYRHKGAMDALAAKVSESCYKLSSSEIAKVLRSFSVLEHRNDFLFRLMLPEISKRLDLFRIGDLASVFYSYSNMGLYNRHMVSYVESAVMQNLHDVRPRDLSQLMCALGKLQHRYRRLETVLGCHFCKCIEVCSYPEFGLIVNAIARLDFCGHPHLFSVVETEIYRKIKHFPSHVFALVANAVSRSLDSTKVVAFMAKEATGRLKDFDIHSMCLLSSSFSRRGEVRDELFDRMADRVGRVSVGLYPRAVASLSFAYGRAGHLHGPLMLFSGNHLEKFPEHYSCNEAAMVLRAHNLLNIKNESMLSTIAKFICDTYPDLVPIEAVDKMRLQRLSAYMELPCVEVDAETEACHVHGGRSRTGYQDDEEDIKHINHLEVLQKDPFNTDSCGKNFLERGLMHSLLWIVQSFAQHGVWNDREIKGALQRIANEVACRIHDLTPLVVSNMLYAYSRLGYRIESLVNLLVREIEDPRRHFVFEQDHLRLMYDALLTFGMDPTTSGLYRIPTVELKRLMEVNANDIEKVVKAILRHEYENSEEADIENSLEIKVPYADHAGKAGGTTESSLTYVHIPLCVGVATGNDRSTSAFTEQLKYNFDI</sequence>
<dbReference type="AlphaFoldDB" id="A0AAD8LSX2"/>
<comment type="caution">
    <text evidence="1">The sequence shown here is derived from an EMBL/GenBank/DDBJ whole genome shotgun (WGS) entry which is preliminary data.</text>
</comment>
<evidence type="ECO:0000313" key="1">
    <source>
        <dbReference type="EMBL" id="KAK1443440.1"/>
    </source>
</evidence>
<dbReference type="GO" id="GO:0003723">
    <property type="term" value="F:RNA binding"/>
    <property type="evidence" value="ECO:0007669"/>
    <property type="project" value="TreeGrafter"/>
</dbReference>
<dbReference type="GO" id="GO:0000963">
    <property type="term" value="P:mitochondrial RNA processing"/>
    <property type="evidence" value="ECO:0007669"/>
    <property type="project" value="TreeGrafter"/>
</dbReference>
<dbReference type="GO" id="GO:0005759">
    <property type="term" value="C:mitochondrial matrix"/>
    <property type="evidence" value="ECO:0007669"/>
    <property type="project" value="TreeGrafter"/>
</dbReference>
<dbReference type="GO" id="GO:0044528">
    <property type="term" value="P:regulation of mitochondrial mRNA stability"/>
    <property type="evidence" value="ECO:0007669"/>
    <property type="project" value="TreeGrafter"/>
</dbReference>
<dbReference type="PANTHER" id="PTHR21228">
    <property type="entry name" value="FAST LEU-RICH DOMAIN-CONTAINING"/>
    <property type="match status" value="1"/>
</dbReference>
<dbReference type="PANTHER" id="PTHR21228:SF40">
    <property type="entry name" value="LD45607P"/>
    <property type="match status" value="1"/>
</dbReference>
<keyword evidence="2" id="KW-1185">Reference proteome</keyword>
<proteinExistence type="predicted"/>
<name>A0AAD8LSX2_BABGI</name>
<organism evidence="1 2">
    <name type="scientific">Babesia gibsoni</name>
    <dbReference type="NCBI Taxonomy" id="33632"/>
    <lineage>
        <taxon>Eukaryota</taxon>
        <taxon>Sar</taxon>
        <taxon>Alveolata</taxon>
        <taxon>Apicomplexa</taxon>
        <taxon>Aconoidasida</taxon>
        <taxon>Piroplasmida</taxon>
        <taxon>Babesiidae</taxon>
        <taxon>Babesia</taxon>
    </lineage>
</organism>
<gene>
    <name evidence="1" type="ORF">BgAZ_203160</name>
</gene>
<dbReference type="InterPro" id="IPR050870">
    <property type="entry name" value="FAST_kinase"/>
</dbReference>